<keyword evidence="2" id="KW-1185">Reference proteome</keyword>
<accession>A0ABS1MHN9</accession>
<comment type="caution">
    <text evidence="1">The sequence shown here is derived from an EMBL/GenBank/DDBJ whole genome shotgun (WGS) entry which is preliminary data.</text>
</comment>
<sequence>MTAKLGPADLDCPLNEFGATESLAVLLVLDYMKVRYSTEYKTFRRACENDAVVYRYELELIAACGRGLFAITEVELAGTIDGVHILRFRCNGEPHEWSIVHGPDESFDAQETFFESVGDLIPTGSSSRWCTVHPGDPDVTGEAYFGDPAVLNALGAPFGLLFEPMRTDPCVADVELLRNWLCTRRAEFANWTATYGEGITWDYSPESLEALGYLVLRRVPTIDALADPANTEFVEGASWYVGEALCRVRGGRWVYREGDSEVNPYDGYPFVEQDGPGSASAVPFRQLRILIKRGDPGHLRTRYDDFSA</sequence>
<reference evidence="1 2" key="1">
    <citation type="submission" date="2021-01" db="EMBL/GenBank/DDBJ databases">
        <title>WGS of actinomycetes isolated from Thailand.</title>
        <authorList>
            <person name="Thawai C."/>
        </authorList>
    </citation>
    <scope>NUCLEOTIDE SEQUENCE [LARGE SCALE GENOMIC DNA]</scope>
    <source>
        <strain evidence="1 2">LPG 2</strain>
    </source>
</reference>
<dbReference type="EMBL" id="JAERRJ010000024">
    <property type="protein sequence ID" value="MBL1080099.1"/>
    <property type="molecule type" value="Genomic_DNA"/>
</dbReference>
<protein>
    <submittedName>
        <fullName evidence="1">Uncharacterized protein</fullName>
    </submittedName>
</protein>
<organism evidence="1 2">
    <name type="scientific">Nocardia acididurans</name>
    <dbReference type="NCBI Taxonomy" id="2802282"/>
    <lineage>
        <taxon>Bacteria</taxon>
        <taxon>Bacillati</taxon>
        <taxon>Actinomycetota</taxon>
        <taxon>Actinomycetes</taxon>
        <taxon>Mycobacteriales</taxon>
        <taxon>Nocardiaceae</taxon>
        <taxon>Nocardia</taxon>
    </lineage>
</organism>
<proteinExistence type="predicted"/>
<evidence type="ECO:0000313" key="1">
    <source>
        <dbReference type="EMBL" id="MBL1080099.1"/>
    </source>
</evidence>
<dbReference type="Proteomes" id="UP000602198">
    <property type="component" value="Unassembled WGS sequence"/>
</dbReference>
<dbReference type="RefSeq" id="WP_201958267.1">
    <property type="nucleotide sequence ID" value="NZ_JAERRJ010000024.1"/>
</dbReference>
<name>A0ABS1MHN9_9NOCA</name>
<evidence type="ECO:0000313" key="2">
    <source>
        <dbReference type="Proteomes" id="UP000602198"/>
    </source>
</evidence>
<gene>
    <name evidence="1" type="ORF">JK358_37455</name>
</gene>